<dbReference type="EMBL" id="JACPUR010000003">
    <property type="protein sequence ID" value="MBI3126458.1"/>
    <property type="molecule type" value="Genomic_DNA"/>
</dbReference>
<evidence type="ECO:0000256" key="1">
    <source>
        <dbReference type="SAM" id="Phobius"/>
    </source>
</evidence>
<keyword evidence="1" id="KW-1133">Transmembrane helix</keyword>
<feature type="non-terminal residue" evidence="2">
    <location>
        <position position="81"/>
    </location>
</feature>
<name>A0A932HWS9_UNCTE</name>
<sequence>MPSDRPGRCAPGAAPGEEVPRMAMRGWLRVALISAAAWVVGAAPAFAHHCDSIRNHIANVDRAMSQDTTASNRNYHINQRN</sequence>
<keyword evidence="1" id="KW-0812">Transmembrane</keyword>
<dbReference type="AlphaFoldDB" id="A0A932HWS9"/>
<feature type="transmembrane region" description="Helical" evidence="1">
    <location>
        <begin position="27"/>
        <end position="47"/>
    </location>
</feature>
<protein>
    <submittedName>
        <fullName evidence="2">Uncharacterized protein</fullName>
    </submittedName>
</protein>
<dbReference type="Proteomes" id="UP000782312">
    <property type="component" value="Unassembled WGS sequence"/>
</dbReference>
<proteinExistence type="predicted"/>
<comment type="caution">
    <text evidence="2">The sequence shown here is derived from an EMBL/GenBank/DDBJ whole genome shotgun (WGS) entry which is preliminary data.</text>
</comment>
<gene>
    <name evidence="2" type="ORF">HYZ11_02505</name>
</gene>
<evidence type="ECO:0000313" key="2">
    <source>
        <dbReference type="EMBL" id="MBI3126458.1"/>
    </source>
</evidence>
<evidence type="ECO:0000313" key="3">
    <source>
        <dbReference type="Proteomes" id="UP000782312"/>
    </source>
</evidence>
<organism evidence="2 3">
    <name type="scientific">Tectimicrobiota bacterium</name>
    <dbReference type="NCBI Taxonomy" id="2528274"/>
    <lineage>
        <taxon>Bacteria</taxon>
        <taxon>Pseudomonadati</taxon>
        <taxon>Nitrospinota/Tectimicrobiota group</taxon>
        <taxon>Candidatus Tectimicrobiota</taxon>
    </lineage>
</organism>
<accession>A0A932HWS9</accession>
<reference evidence="2" key="1">
    <citation type="submission" date="2020-07" db="EMBL/GenBank/DDBJ databases">
        <title>Huge and variable diversity of episymbiotic CPR bacteria and DPANN archaea in groundwater ecosystems.</title>
        <authorList>
            <person name="He C.Y."/>
            <person name="Keren R."/>
            <person name="Whittaker M."/>
            <person name="Farag I.F."/>
            <person name="Doudna J."/>
            <person name="Cate J.H.D."/>
            <person name="Banfield J.F."/>
        </authorList>
    </citation>
    <scope>NUCLEOTIDE SEQUENCE</scope>
    <source>
        <strain evidence="2">NC_groundwater_763_Ag_S-0.2um_68_21</strain>
    </source>
</reference>
<keyword evidence="1" id="KW-0472">Membrane</keyword>